<dbReference type="InterPro" id="IPR007152">
    <property type="entry name" value="DUF354"/>
</dbReference>
<dbReference type="EMBL" id="JRHO01000009">
    <property type="protein sequence ID" value="KGK99155.1"/>
    <property type="molecule type" value="Genomic_DNA"/>
</dbReference>
<keyword evidence="2" id="KW-1185">Reference proteome</keyword>
<protein>
    <recommendedName>
        <fullName evidence="3">DUF354 domain-containing protein</fullName>
    </recommendedName>
</protein>
<sequence length="346" mass="39379">MKIIVEMGHPGHVHHFKNMIWDLEKKGHKVQICTMDKEVTLDLLDKYGFTYEVLGKNKSSGIIRKFPLLIGAELKMYLISKRFNPDLFICRGSPISAHISSIFRKPCISFNDTEHSSLVDSIVFPFLDVVLTPSCFIKNLGGKQIRYNGYHELAYLHPYNFGPNPEVLNELNLREGDTFIVLRFVSWNATHDVGQHGVQNKGQFVKELEKYGRVLITSEEDIGLEFEKYKINVSPDKLHDLLYYATLCVGDGGTTAVESAILGTPSIYVSSLVGTMGNLIELEDKYGLLLNFNDSDEALGKAVELIQKPNLKEDWKFKRNHLLREKIDVNAFMVGFVENYSNYLHL</sequence>
<gene>
    <name evidence="1" type="ORF">LI82_03760</name>
</gene>
<dbReference type="Proteomes" id="UP000029859">
    <property type="component" value="Unassembled WGS sequence"/>
</dbReference>
<dbReference type="RefSeq" id="WP_048193843.1">
    <property type="nucleotide sequence ID" value="NZ_CAAGSM010000002.1"/>
</dbReference>
<dbReference type="SUPFAM" id="SSF53756">
    <property type="entry name" value="UDP-Glycosyltransferase/glycogen phosphorylase"/>
    <property type="match status" value="1"/>
</dbReference>
<reference evidence="1 2" key="1">
    <citation type="submission" date="2014-09" db="EMBL/GenBank/DDBJ databases">
        <title>Draft genome sequence of an obligately methylotrophic methanogen, Methanococcoides methylutens, isolated from marine sediment.</title>
        <authorList>
            <person name="Guan Y."/>
            <person name="Ngugi D.K."/>
            <person name="Blom J."/>
            <person name="Ali S."/>
            <person name="Ferry J.G."/>
            <person name="Stingl U."/>
        </authorList>
    </citation>
    <scope>NUCLEOTIDE SEQUENCE [LARGE SCALE GENOMIC DNA]</scope>
    <source>
        <strain evidence="1 2">DSM 2657</strain>
    </source>
</reference>
<organism evidence="1 2">
    <name type="scientific">Methanococcoides methylutens</name>
    <dbReference type="NCBI Taxonomy" id="2226"/>
    <lineage>
        <taxon>Archaea</taxon>
        <taxon>Methanobacteriati</taxon>
        <taxon>Methanobacteriota</taxon>
        <taxon>Stenosarchaea group</taxon>
        <taxon>Methanomicrobia</taxon>
        <taxon>Methanosarcinales</taxon>
        <taxon>Methanosarcinaceae</taxon>
        <taxon>Methanococcoides</taxon>
    </lineage>
</organism>
<name>A0A099T1X7_METMT</name>
<dbReference type="PANTHER" id="PTHR39662:SF1">
    <property type="entry name" value="DUF354 DOMAIN-CONTAINING PROTEIN"/>
    <property type="match status" value="1"/>
</dbReference>
<accession>A0A099T1X7</accession>
<dbReference type="AlphaFoldDB" id="A0A099T1X7"/>
<dbReference type="OrthoDB" id="185087at2157"/>
<dbReference type="Gene3D" id="3.40.50.2000">
    <property type="entry name" value="Glycogen Phosphorylase B"/>
    <property type="match status" value="1"/>
</dbReference>
<dbReference type="Pfam" id="PF04007">
    <property type="entry name" value="DUF354"/>
    <property type="match status" value="1"/>
</dbReference>
<dbReference type="PANTHER" id="PTHR39662">
    <property type="entry name" value="DUF354 DOMAIN-CONTAINING PROTEIN-RELATED"/>
    <property type="match status" value="1"/>
</dbReference>
<evidence type="ECO:0008006" key="3">
    <source>
        <dbReference type="Google" id="ProtNLM"/>
    </source>
</evidence>
<evidence type="ECO:0000313" key="1">
    <source>
        <dbReference type="EMBL" id="KGK99155.1"/>
    </source>
</evidence>
<evidence type="ECO:0000313" key="2">
    <source>
        <dbReference type="Proteomes" id="UP000029859"/>
    </source>
</evidence>
<comment type="caution">
    <text evidence="1">The sequence shown here is derived from an EMBL/GenBank/DDBJ whole genome shotgun (WGS) entry which is preliminary data.</text>
</comment>
<proteinExistence type="predicted"/>
<dbReference type="PIRSF" id="PIRSF005357">
    <property type="entry name" value="UCP005357"/>
    <property type="match status" value="1"/>
</dbReference>